<dbReference type="CDD" id="cd16027">
    <property type="entry name" value="SGSH"/>
    <property type="match status" value="1"/>
</dbReference>
<dbReference type="EMBL" id="PUIA01000081">
    <property type="protein sequence ID" value="PQO25590.1"/>
    <property type="molecule type" value="Genomic_DNA"/>
</dbReference>
<organism evidence="6 7">
    <name type="scientific">Blastopirellula marina</name>
    <dbReference type="NCBI Taxonomy" id="124"/>
    <lineage>
        <taxon>Bacteria</taxon>
        <taxon>Pseudomonadati</taxon>
        <taxon>Planctomycetota</taxon>
        <taxon>Planctomycetia</taxon>
        <taxon>Pirellulales</taxon>
        <taxon>Pirellulaceae</taxon>
        <taxon>Blastopirellula</taxon>
    </lineage>
</organism>
<feature type="domain" description="Sulfatase N-terminal" evidence="5">
    <location>
        <begin position="144"/>
        <end position="295"/>
    </location>
</feature>
<dbReference type="PANTHER" id="PTHR42693">
    <property type="entry name" value="ARYLSULFATASE FAMILY MEMBER"/>
    <property type="match status" value="1"/>
</dbReference>
<dbReference type="Pfam" id="PF13646">
    <property type="entry name" value="HEAT_2"/>
    <property type="match status" value="1"/>
</dbReference>
<dbReference type="InterPro" id="IPR000917">
    <property type="entry name" value="Sulfatase_N"/>
</dbReference>
<evidence type="ECO:0000256" key="1">
    <source>
        <dbReference type="ARBA" id="ARBA00008779"/>
    </source>
</evidence>
<dbReference type="AlphaFoldDB" id="A0A2S8F0C5"/>
<dbReference type="SUPFAM" id="SSF53649">
    <property type="entry name" value="Alkaline phosphatase-like"/>
    <property type="match status" value="1"/>
</dbReference>
<evidence type="ECO:0000256" key="3">
    <source>
        <dbReference type="SAM" id="MobiDB-lite"/>
    </source>
</evidence>
<dbReference type="InterPro" id="IPR011989">
    <property type="entry name" value="ARM-like"/>
</dbReference>
<evidence type="ECO:0000313" key="6">
    <source>
        <dbReference type="EMBL" id="PQO25590.1"/>
    </source>
</evidence>
<dbReference type="Gene3D" id="1.25.10.10">
    <property type="entry name" value="Leucine-rich Repeat Variant"/>
    <property type="match status" value="1"/>
</dbReference>
<name>A0A2S8F0C5_9BACT</name>
<keyword evidence="4" id="KW-0732">Signal</keyword>
<evidence type="ECO:0000313" key="7">
    <source>
        <dbReference type="Proteomes" id="UP000240009"/>
    </source>
</evidence>
<comment type="caution">
    <text evidence="6">The sequence shown here is derived from an EMBL/GenBank/DDBJ whole genome shotgun (WGS) entry which is preliminary data.</text>
</comment>
<feature type="domain" description="Sulfatase N-terminal" evidence="5">
    <location>
        <begin position="25"/>
        <end position="117"/>
    </location>
</feature>
<dbReference type="Pfam" id="PF00884">
    <property type="entry name" value="Sulfatase"/>
    <property type="match status" value="2"/>
</dbReference>
<dbReference type="SUPFAM" id="SSF48371">
    <property type="entry name" value="ARM repeat"/>
    <property type="match status" value="1"/>
</dbReference>
<dbReference type="InterPro" id="IPR016024">
    <property type="entry name" value="ARM-type_fold"/>
</dbReference>
<proteinExistence type="inferred from homology"/>
<accession>A0A2S8F0C5</accession>
<dbReference type="Proteomes" id="UP000240009">
    <property type="component" value="Unassembled WGS sequence"/>
</dbReference>
<dbReference type="Gene3D" id="3.40.720.10">
    <property type="entry name" value="Alkaline Phosphatase, subunit A"/>
    <property type="match status" value="1"/>
</dbReference>
<evidence type="ECO:0000259" key="5">
    <source>
        <dbReference type="Pfam" id="PF00884"/>
    </source>
</evidence>
<feature type="region of interest" description="Disordered" evidence="3">
    <location>
        <begin position="165"/>
        <end position="187"/>
    </location>
</feature>
<protein>
    <submittedName>
        <fullName evidence="6">Sulfatase</fullName>
    </submittedName>
</protein>
<sequence>MRYILLITITCIFACSSTLSAADLPNILWITSEDNGPELGCYGDKYADSPNIDSIAAKGMKYKRAWSNAPVCAPARTTIISGIYPPALGAEHMRSQTVLPEGVHMFPYYLHEAGYYCTNNSKEDYNLAKEGTVWDESSGKAHWRNRNDGQPFFAVFNFTTSHESQLRKRPHTPVHDPAGVRVPAYHPDTPEVRRDWAQYYDKITEMDKQVGQVLAQLKKDGLEEDTIIFYYGDHGSGMPRSKRWPYDSGLHVPMIVHVPEKFKKLAPKEYEVGGTSERLVSFVDLAPTVLSLAGIEPKEWMQGDAFMGQYETLPPKYMFGFRGRMDERYDMVRSVTDGRFVYIRNYMPHKIYGQHIDYMFQTPTTQVWKKMYDAGELNDAQSHFWEEKPAEELYDLESDPDEVNNLAGDAKYAEQHQELKNALYKWQAKIRDIGFLPEDEIHSRGDGLSPYELGHKTDYPMNQIMGVAILASSRDPKMLPGLINQLSAEENAVRYWAALGVLMQKEAAVDAARQQLRVALNDDSPSVRCIVAEALGCYGNKEDVKMALDTLGKLADPVENGVYVSMLALNSIDAMDEKAKPLAPVLAKLPDGGKQAPPRTGGYVPRLLQDLKKELSE</sequence>
<gene>
    <name evidence="6" type="ORF">C5Y96_24425</name>
</gene>
<dbReference type="InterPro" id="IPR050738">
    <property type="entry name" value="Sulfatase"/>
</dbReference>
<evidence type="ECO:0000256" key="4">
    <source>
        <dbReference type="SAM" id="SignalP"/>
    </source>
</evidence>
<dbReference type="PANTHER" id="PTHR42693:SF53">
    <property type="entry name" value="ENDO-4-O-SULFATASE"/>
    <property type="match status" value="1"/>
</dbReference>
<feature type="chain" id="PRO_5015696905" evidence="4">
    <location>
        <begin position="22"/>
        <end position="617"/>
    </location>
</feature>
<dbReference type="OrthoDB" id="9763613at2"/>
<dbReference type="GO" id="GO:0004065">
    <property type="term" value="F:arylsulfatase activity"/>
    <property type="evidence" value="ECO:0007669"/>
    <property type="project" value="TreeGrafter"/>
</dbReference>
<comment type="similarity">
    <text evidence="1">Belongs to the sulfatase family.</text>
</comment>
<keyword evidence="2" id="KW-0378">Hydrolase</keyword>
<reference evidence="6 7" key="1">
    <citation type="submission" date="2018-02" db="EMBL/GenBank/DDBJ databases">
        <title>Comparative genomes isolates from brazilian mangrove.</title>
        <authorList>
            <person name="Araujo J.E."/>
            <person name="Taketani R.G."/>
            <person name="Silva M.C.P."/>
            <person name="Loureco M.V."/>
            <person name="Andreote F.D."/>
        </authorList>
    </citation>
    <scope>NUCLEOTIDE SEQUENCE [LARGE SCALE GENOMIC DNA]</scope>
    <source>
        <strain evidence="6 7">HEX-2 MGV</strain>
    </source>
</reference>
<dbReference type="InterPro" id="IPR017850">
    <property type="entry name" value="Alkaline_phosphatase_core_sf"/>
</dbReference>
<evidence type="ECO:0000256" key="2">
    <source>
        <dbReference type="ARBA" id="ARBA00022801"/>
    </source>
</evidence>
<feature type="signal peptide" evidence="4">
    <location>
        <begin position="1"/>
        <end position="21"/>
    </location>
</feature>